<keyword evidence="3" id="KW-0902">Two-component regulatory system</keyword>
<feature type="domain" description="DUF5931" evidence="6">
    <location>
        <begin position="13"/>
        <end position="175"/>
    </location>
</feature>
<dbReference type="InterPro" id="IPR045975">
    <property type="entry name" value="DUF5931"/>
</dbReference>
<feature type="transmembrane region" description="Helical" evidence="4">
    <location>
        <begin position="152"/>
        <end position="171"/>
    </location>
</feature>
<gene>
    <name evidence="7" type="ORF">H1R19_21315</name>
</gene>
<dbReference type="Pfam" id="PF19354">
    <property type="entry name" value="DUF5931"/>
    <property type="match status" value="1"/>
</dbReference>
<accession>A0A7D7R2L1</accession>
<dbReference type="InterPro" id="IPR003594">
    <property type="entry name" value="HATPase_dom"/>
</dbReference>
<dbReference type="GO" id="GO:0016301">
    <property type="term" value="F:kinase activity"/>
    <property type="evidence" value="ECO:0007669"/>
    <property type="project" value="UniProtKB-KW"/>
</dbReference>
<dbReference type="Pfam" id="PF02518">
    <property type="entry name" value="HATPase_c"/>
    <property type="match status" value="1"/>
</dbReference>
<evidence type="ECO:0000256" key="4">
    <source>
        <dbReference type="SAM" id="Phobius"/>
    </source>
</evidence>
<keyword evidence="2" id="KW-0418">Kinase</keyword>
<feature type="domain" description="Histidine kinase/HSP90-like ATPase" evidence="5">
    <location>
        <begin position="288"/>
        <end position="381"/>
    </location>
</feature>
<dbReference type="RefSeq" id="WP_188328284.1">
    <property type="nucleotide sequence ID" value="NZ_CP059491.1"/>
</dbReference>
<dbReference type="KEGG" id="gji:H1R19_21315"/>
<keyword evidence="8" id="KW-1185">Reference proteome</keyword>
<feature type="transmembrane region" description="Helical" evidence="4">
    <location>
        <begin position="113"/>
        <end position="140"/>
    </location>
</feature>
<keyword evidence="7" id="KW-0067">ATP-binding</keyword>
<dbReference type="PANTHER" id="PTHR24421:SF61">
    <property type="entry name" value="OXYGEN SENSOR HISTIDINE KINASE NREB"/>
    <property type="match status" value="1"/>
</dbReference>
<evidence type="ECO:0000313" key="8">
    <source>
        <dbReference type="Proteomes" id="UP000515663"/>
    </source>
</evidence>
<dbReference type="Proteomes" id="UP000515663">
    <property type="component" value="Chromosome"/>
</dbReference>
<evidence type="ECO:0000313" key="7">
    <source>
        <dbReference type="EMBL" id="QMT01332.1"/>
    </source>
</evidence>
<keyword evidence="4" id="KW-1133">Transmembrane helix</keyword>
<name>A0A7D7R2L1_9ACTN</name>
<reference evidence="8" key="1">
    <citation type="submission" date="2020-07" db="EMBL/GenBank/DDBJ databases">
        <title>novel species isolated from the respiratory tract of Marmot.</title>
        <authorList>
            <person name="Zhang G."/>
        </authorList>
    </citation>
    <scope>NUCLEOTIDE SEQUENCE [LARGE SCALE GENOMIC DNA]</scope>
    <source>
        <strain evidence="8">686</strain>
    </source>
</reference>
<dbReference type="NCBIfam" id="NF047322">
    <property type="entry name" value="HK_morpho_MacS"/>
    <property type="match status" value="1"/>
</dbReference>
<feature type="transmembrane region" description="Helical" evidence="4">
    <location>
        <begin position="44"/>
        <end position="66"/>
    </location>
</feature>
<proteinExistence type="predicted"/>
<dbReference type="Gene3D" id="3.30.565.10">
    <property type="entry name" value="Histidine kinase-like ATPase, C-terminal domain"/>
    <property type="match status" value="1"/>
</dbReference>
<keyword evidence="1" id="KW-0808">Transferase</keyword>
<evidence type="ECO:0000259" key="6">
    <source>
        <dbReference type="Pfam" id="PF19354"/>
    </source>
</evidence>
<organism evidence="7 8">
    <name type="scientific">Gordonia jinghuaiqii</name>
    <dbReference type="NCBI Taxonomy" id="2758710"/>
    <lineage>
        <taxon>Bacteria</taxon>
        <taxon>Bacillati</taxon>
        <taxon>Actinomycetota</taxon>
        <taxon>Actinomycetes</taxon>
        <taxon>Mycobacteriales</taxon>
        <taxon>Gordoniaceae</taxon>
        <taxon>Gordonia</taxon>
    </lineage>
</organism>
<sequence>MGDELIDDDPVGPLWRAAQIFRLLSFLYALGFQIAINPDLDRGAVAWLLFGALSAWTLVCGIGYFVGFARNRYWVSIEVVVVCGLMLSTSYVAGAEWAWHNQTWPTTLWATNAVISVAILAGPVGGIVAGLIVGGTSTFVKGAFDLDFGRNATIIVIIAAGMAVGLAAAIARRAHEKISQAARIAAAAEERERLSREVHDGVLQVLALIARRGREIGGSTAELAALAAEQERALRRLISDADEEIGVGSGSAPATVDLAASLREFADGEVSVSAPAAPVTVAARVGSEIRAAVGNALDNVRHHAGPGARTYVLVEDLGDAVVVSVRDDGVGIVDGRLVQAESQGRLGVSKSIVGRIESLGGTAVLDTEPGGGTEWEFTVPRNES</sequence>
<evidence type="ECO:0000256" key="3">
    <source>
        <dbReference type="ARBA" id="ARBA00023012"/>
    </source>
</evidence>
<dbReference type="SUPFAM" id="SSF55874">
    <property type="entry name" value="ATPase domain of HSP90 chaperone/DNA topoisomerase II/histidine kinase"/>
    <property type="match status" value="1"/>
</dbReference>
<evidence type="ECO:0000256" key="1">
    <source>
        <dbReference type="ARBA" id="ARBA00022679"/>
    </source>
</evidence>
<dbReference type="PANTHER" id="PTHR24421">
    <property type="entry name" value="NITRATE/NITRITE SENSOR PROTEIN NARX-RELATED"/>
    <property type="match status" value="1"/>
</dbReference>
<dbReference type="GO" id="GO:0000160">
    <property type="term" value="P:phosphorelay signal transduction system"/>
    <property type="evidence" value="ECO:0007669"/>
    <property type="project" value="UniProtKB-KW"/>
</dbReference>
<feature type="transmembrane region" description="Helical" evidence="4">
    <location>
        <begin position="20"/>
        <end position="38"/>
    </location>
</feature>
<dbReference type="GO" id="GO:0005524">
    <property type="term" value="F:ATP binding"/>
    <property type="evidence" value="ECO:0007669"/>
    <property type="project" value="UniProtKB-KW"/>
</dbReference>
<feature type="transmembrane region" description="Helical" evidence="4">
    <location>
        <begin position="73"/>
        <end position="93"/>
    </location>
</feature>
<protein>
    <submittedName>
        <fullName evidence="7">ATP-binding protein</fullName>
    </submittedName>
</protein>
<keyword evidence="4" id="KW-0472">Membrane</keyword>
<dbReference type="AlphaFoldDB" id="A0A7D7R2L1"/>
<dbReference type="InterPro" id="IPR036890">
    <property type="entry name" value="HATPase_C_sf"/>
</dbReference>
<keyword evidence="7" id="KW-0547">Nucleotide-binding</keyword>
<evidence type="ECO:0000256" key="2">
    <source>
        <dbReference type="ARBA" id="ARBA00022777"/>
    </source>
</evidence>
<keyword evidence="4" id="KW-0812">Transmembrane</keyword>
<evidence type="ECO:0000259" key="5">
    <source>
        <dbReference type="Pfam" id="PF02518"/>
    </source>
</evidence>
<dbReference type="EMBL" id="CP059491">
    <property type="protein sequence ID" value="QMT01332.1"/>
    <property type="molecule type" value="Genomic_DNA"/>
</dbReference>
<dbReference type="InterPro" id="IPR050482">
    <property type="entry name" value="Sensor_HK_TwoCompSys"/>
</dbReference>